<evidence type="ECO:0000313" key="1">
    <source>
        <dbReference type="EMBL" id="WUV44015.1"/>
    </source>
</evidence>
<accession>A0ABZ1YPX0</accession>
<dbReference type="RefSeq" id="WP_329406686.1">
    <property type="nucleotide sequence ID" value="NZ_CP109441.1"/>
</dbReference>
<protein>
    <submittedName>
        <fullName evidence="1">Uncharacterized protein</fullName>
    </submittedName>
</protein>
<name>A0ABZ1YPX0_9NOCA</name>
<evidence type="ECO:0000313" key="2">
    <source>
        <dbReference type="Proteomes" id="UP001432062"/>
    </source>
</evidence>
<reference evidence="1" key="1">
    <citation type="submission" date="2022-10" db="EMBL/GenBank/DDBJ databases">
        <title>The complete genomes of actinobacterial strains from the NBC collection.</title>
        <authorList>
            <person name="Joergensen T.S."/>
            <person name="Alvarez Arevalo M."/>
            <person name="Sterndorff E.B."/>
            <person name="Faurdal D."/>
            <person name="Vuksanovic O."/>
            <person name="Mourched A.-S."/>
            <person name="Charusanti P."/>
            <person name="Shaw S."/>
            <person name="Blin K."/>
            <person name="Weber T."/>
        </authorList>
    </citation>
    <scope>NUCLEOTIDE SEQUENCE</scope>
    <source>
        <strain evidence="1">NBC_01482</strain>
    </source>
</reference>
<gene>
    <name evidence="1" type="ORF">OG563_33165</name>
</gene>
<dbReference type="EMBL" id="CP109441">
    <property type="protein sequence ID" value="WUV44015.1"/>
    <property type="molecule type" value="Genomic_DNA"/>
</dbReference>
<sequence length="109" mass="12173">MPVEEVRVSVPERFVICHNPEAADRDRLTGERFVAQLDELIASSDSLTDFEREELRGKISGMPGLARLLRVTPAGKLRGDQPRSRQKTAELLRSEAVGRGHRGRLQAVI</sequence>
<organism evidence="1 2">
    <name type="scientific">Nocardia vinacea</name>
    <dbReference type="NCBI Taxonomy" id="96468"/>
    <lineage>
        <taxon>Bacteria</taxon>
        <taxon>Bacillati</taxon>
        <taxon>Actinomycetota</taxon>
        <taxon>Actinomycetes</taxon>
        <taxon>Mycobacteriales</taxon>
        <taxon>Nocardiaceae</taxon>
        <taxon>Nocardia</taxon>
    </lineage>
</organism>
<proteinExistence type="predicted"/>
<keyword evidence="2" id="KW-1185">Reference proteome</keyword>
<dbReference type="Proteomes" id="UP001432062">
    <property type="component" value="Chromosome"/>
</dbReference>